<dbReference type="Proteomes" id="UP001162640">
    <property type="component" value="Unassembled WGS sequence"/>
</dbReference>
<feature type="compositionally biased region" description="Basic residues" evidence="1">
    <location>
        <begin position="162"/>
        <end position="177"/>
    </location>
</feature>
<reference evidence="3" key="1">
    <citation type="journal article" date="2023" name="Commun. Biol.">
        <title>Genome analysis of Parmales, the sister group of diatoms, reveals the evolutionary specialization of diatoms from phago-mixotrophs to photoautotrophs.</title>
        <authorList>
            <person name="Ban H."/>
            <person name="Sato S."/>
            <person name="Yoshikawa S."/>
            <person name="Yamada K."/>
            <person name="Nakamura Y."/>
            <person name="Ichinomiya M."/>
            <person name="Sato N."/>
            <person name="Blanc-Mathieu R."/>
            <person name="Endo H."/>
            <person name="Kuwata A."/>
            <person name="Ogata H."/>
        </authorList>
    </citation>
    <scope>NUCLEOTIDE SEQUENCE [LARGE SCALE GENOMIC DNA]</scope>
</reference>
<evidence type="ECO:0000313" key="3">
    <source>
        <dbReference type="Proteomes" id="UP001162640"/>
    </source>
</evidence>
<evidence type="ECO:0000313" key="2">
    <source>
        <dbReference type="EMBL" id="GMH63828.1"/>
    </source>
</evidence>
<evidence type="ECO:0000256" key="1">
    <source>
        <dbReference type="SAM" id="MobiDB-lite"/>
    </source>
</evidence>
<dbReference type="AlphaFoldDB" id="A0A9W7E2W1"/>
<organism evidence="2 3">
    <name type="scientific">Triparma laevis f. inornata</name>
    <dbReference type="NCBI Taxonomy" id="1714386"/>
    <lineage>
        <taxon>Eukaryota</taxon>
        <taxon>Sar</taxon>
        <taxon>Stramenopiles</taxon>
        <taxon>Ochrophyta</taxon>
        <taxon>Bolidophyceae</taxon>
        <taxon>Parmales</taxon>
        <taxon>Triparmaceae</taxon>
        <taxon>Triparma</taxon>
    </lineage>
</organism>
<protein>
    <submittedName>
        <fullName evidence="2">Uncharacterized protein</fullName>
    </submittedName>
</protein>
<accession>A0A9W7E2W1</accession>
<feature type="region of interest" description="Disordered" evidence="1">
    <location>
        <begin position="162"/>
        <end position="211"/>
    </location>
</feature>
<gene>
    <name evidence="2" type="ORF">TL16_g03813</name>
</gene>
<feature type="compositionally biased region" description="Basic residues" evidence="1">
    <location>
        <begin position="185"/>
        <end position="207"/>
    </location>
</feature>
<comment type="caution">
    <text evidence="2">The sequence shown here is derived from an EMBL/GenBank/DDBJ whole genome shotgun (WGS) entry which is preliminary data.</text>
</comment>
<name>A0A9W7E2W1_9STRA</name>
<proteinExistence type="predicted"/>
<dbReference type="EMBL" id="BLQM01000102">
    <property type="protein sequence ID" value="GMH63828.1"/>
    <property type="molecule type" value="Genomic_DNA"/>
</dbReference>
<sequence>MTPEDLKNHYLLPLSQSQSSQIPITYEALLQSYQTCPPHATSKPLLSALKKTHSTTLAQYEQAAREEVVAKKVYWVGRAKAGGIEEERAVEGFLTNIQGWGGGNKTVEDMISSGMNAIRAVYKKKKVVKSRQPTVKKGKRKIEEEEEDIIMMDDVEVVGVKKKRKVGDKKPTAAKKSKPADILKSKPKAKPTPKAKPAPKKKVKKEKKISAVEKAKAEAKALISASIASAISKKKK</sequence>